<dbReference type="Pfam" id="PF00528">
    <property type="entry name" value="BPD_transp_1"/>
    <property type="match status" value="1"/>
</dbReference>
<keyword evidence="3" id="KW-1003">Cell membrane</keyword>
<comment type="similarity">
    <text evidence="7">Belongs to the binding-protein-dependent transport system permease family.</text>
</comment>
<evidence type="ECO:0000256" key="4">
    <source>
        <dbReference type="ARBA" id="ARBA00022692"/>
    </source>
</evidence>
<keyword evidence="4 7" id="KW-0812">Transmembrane</keyword>
<evidence type="ECO:0000256" key="2">
    <source>
        <dbReference type="ARBA" id="ARBA00022448"/>
    </source>
</evidence>
<evidence type="ECO:0000256" key="6">
    <source>
        <dbReference type="ARBA" id="ARBA00023136"/>
    </source>
</evidence>
<feature type="transmembrane region" description="Helical" evidence="7">
    <location>
        <begin position="12"/>
        <end position="36"/>
    </location>
</feature>
<evidence type="ECO:0000313" key="9">
    <source>
        <dbReference type="EMBL" id="GIO39530.1"/>
    </source>
</evidence>
<dbReference type="InterPro" id="IPR000515">
    <property type="entry name" value="MetI-like"/>
</dbReference>
<evidence type="ECO:0000259" key="8">
    <source>
        <dbReference type="PROSITE" id="PS50928"/>
    </source>
</evidence>
<dbReference type="Proteomes" id="UP000681162">
    <property type="component" value="Unassembled WGS sequence"/>
</dbReference>
<dbReference type="Gene3D" id="1.10.3720.10">
    <property type="entry name" value="MetI-like"/>
    <property type="match status" value="1"/>
</dbReference>
<evidence type="ECO:0000256" key="7">
    <source>
        <dbReference type="RuleBase" id="RU363032"/>
    </source>
</evidence>
<feature type="transmembrane region" description="Helical" evidence="7">
    <location>
        <begin position="110"/>
        <end position="130"/>
    </location>
</feature>
<dbReference type="PANTHER" id="PTHR43744">
    <property type="entry name" value="ABC TRANSPORTER PERMEASE PROTEIN MG189-RELATED-RELATED"/>
    <property type="match status" value="1"/>
</dbReference>
<evidence type="ECO:0000256" key="1">
    <source>
        <dbReference type="ARBA" id="ARBA00004651"/>
    </source>
</evidence>
<protein>
    <submittedName>
        <fullName evidence="9">Sugar ABC transporter permease</fullName>
    </submittedName>
</protein>
<dbReference type="CDD" id="cd06261">
    <property type="entry name" value="TM_PBP2"/>
    <property type="match status" value="1"/>
</dbReference>
<reference evidence="9 10" key="1">
    <citation type="submission" date="2021-03" db="EMBL/GenBank/DDBJ databases">
        <title>Antimicrobial resistance genes in bacteria isolated from Japanese honey, and their potential for conferring macrolide and lincosamide resistance in the American foulbrood pathogen Paenibacillus larvae.</title>
        <authorList>
            <person name="Okamoto M."/>
            <person name="Kumagai M."/>
            <person name="Kanamori H."/>
            <person name="Takamatsu D."/>
        </authorList>
    </citation>
    <scope>NUCLEOTIDE SEQUENCE [LARGE SCALE GENOMIC DNA]</scope>
    <source>
        <strain evidence="9 10">J41TS12</strain>
    </source>
</reference>
<evidence type="ECO:0000313" key="10">
    <source>
        <dbReference type="Proteomes" id="UP000681162"/>
    </source>
</evidence>
<feature type="transmembrane region" description="Helical" evidence="7">
    <location>
        <begin position="258"/>
        <end position="279"/>
    </location>
</feature>
<accession>A0A919Y030</accession>
<keyword evidence="2 7" id="KW-0813">Transport</keyword>
<organism evidence="9 10">
    <name type="scientific">Paenibacillus antibioticophila</name>
    <dbReference type="NCBI Taxonomy" id="1274374"/>
    <lineage>
        <taxon>Bacteria</taxon>
        <taxon>Bacillati</taxon>
        <taxon>Bacillota</taxon>
        <taxon>Bacilli</taxon>
        <taxon>Bacillales</taxon>
        <taxon>Paenibacillaceae</taxon>
        <taxon>Paenibacillus</taxon>
    </lineage>
</organism>
<keyword evidence="10" id="KW-1185">Reference proteome</keyword>
<gene>
    <name evidence="9" type="ORF">J41TS12_43910</name>
</gene>
<proteinExistence type="inferred from homology"/>
<comment type="caution">
    <text evidence="9">The sequence shown here is derived from an EMBL/GenBank/DDBJ whole genome shotgun (WGS) entry which is preliminary data.</text>
</comment>
<dbReference type="GO" id="GO:0005886">
    <property type="term" value="C:plasma membrane"/>
    <property type="evidence" value="ECO:0007669"/>
    <property type="project" value="UniProtKB-SubCell"/>
</dbReference>
<evidence type="ECO:0000256" key="5">
    <source>
        <dbReference type="ARBA" id="ARBA00022989"/>
    </source>
</evidence>
<evidence type="ECO:0000256" key="3">
    <source>
        <dbReference type="ARBA" id="ARBA00022475"/>
    </source>
</evidence>
<dbReference type="PROSITE" id="PS50928">
    <property type="entry name" value="ABC_TM1"/>
    <property type="match status" value="1"/>
</dbReference>
<dbReference type="SUPFAM" id="SSF161098">
    <property type="entry name" value="MetI-like"/>
    <property type="match status" value="1"/>
</dbReference>
<keyword evidence="5 7" id="KW-1133">Transmembrane helix</keyword>
<feature type="domain" description="ABC transmembrane type-1" evidence="8">
    <location>
        <begin position="75"/>
        <end position="279"/>
    </location>
</feature>
<dbReference type="InterPro" id="IPR035906">
    <property type="entry name" value="MetI-like_sf"/>
</dbReference>
<dbReference type="GO" id="GO:0055085">
    <property type="term" value="P:transmembrane transport"/>
    <property type="evidence" value="ECO:0007669"/>
    <property type="project" value="InterPro"/>
</dbReference>
<name>A0A919Y030_9BACL</name>
<feature type="transmembrane region" description="Helical" evidence="7">
    <location>
        <begin position="184"/>
        <end position="206"/>
    </location>
</feature>
<sequence length="294" mass="33103">MRQKQSASDRVFTGTAYIFLILFTLFCLFPFLLMVIGSFTDEGELIAHGYTLFPEKLSLAAYEAVLQSDVLYNGYMVTVFVTLVGTLGALCISAMLAYSLANKRNVLQTPFLLFCYLPMLFSGGIIPFYIVVSQWLNLQNSIWVLILTMLCQPFLVFLLVSFFRTIPEELEEAARIDGANEMRIFFQIMIPISKPILASVGLFYALNYWNDWFMGLMFIDNEKLYPLQLILRRMVSNMEAAKNLIPSGAAISVTPPTYGVRMATTVLTIGPIILLYPMLQKYFVKGLTVGAVKG</sequence>
<dbReference type="PANTHER" id="PTHR43744:SF9">
    <property type="entry name" value="POLYGALACTURONAN_RHAMNOGALACTURONAN TRANSPORT SYSTEM PERMEASE PROTEIN YTCP"/>
    <property type="match status" value="1"/>
</dbReference>
<comment type="subcellular location">
    <subcellularLocation>
        <location evidence="1 7">Cell membrane</location>
        <topology evidence="1 7">Multi-pass membrane protein</topology>
    </subcellularLocation>
</comment>
<keyword evidence="6 7" id="KW-0472">Membrane</keyword>
<dbReference type="EMBL" id="BORR01000023">
    <property type="protein sequence ID" value="GIO39530.1"/>
    <property type="molecule type" value="Genomic_DNA"/>
</dbReference>
<dbReference type="RefSeq" id="WP_212942857.1">
    <property type="nucleotide sequence ID" value="NZ_BORR01000023.1"/>
</dbReference>
<feature type="transmembrane region" description="Helical" evidence="7">
    <location>
        <begin position="142"/>
        <end position="163"/>
    </location>
</feature>
<feature type="transmembrane region" description="Helical" evidence="7">
    <location>
        <begin position="75"/>
        <end position="98"/>
    </location>
</feature>
<dbReference type="AlphaFoldDB" id="A0A919Y030"/>